<dbReference type="Gene3D" id="3.40.1350.120">
    <property type="match status" value="1"/>
</dbReference>
<name>A0A388T8J0_TERA1</name>
<reference evidence="2 3" key="1">
    <citation type="journal article" date="2019" name="ISME J.">
        <title>Genome analyses of uncultured TG2/ZB3 bacteria in 'Margulisbacteria' specifically attached to ectosymbiotic spirochetes of protists in the termite gut.</title>
        <authorList>
            <person name="Utami Y.D."/>
            <person name="Kuwahara H."/>
            <person name="Igai K."/>
            <person name="Murakami T."/>
            <person name="Sugaya K."/>
            <person name="Morikawa T."/>
            <person name="Nagura Y."/>
            <person name="Yuki M."/>
            <person name="Deevong P."/>
            <person name="Inoue T."/>
            <person name="Kihara K."/>
            <person name="Lo N."/>
            <person name="Yamada A."/>
            <person name="Ohkuma M."/>
            <person name="Hongoh Y."/>
        </authorList>
    </citation>
    <scope>NUCLEOTIDE SEQUENCE [LARGE SCALE GENOMIC DNA]</scope>
    <source>
        <strain evidence="2">NkOx7-01</strain>
    </source>
</reference>
<dbReference type="InterPro" id="IPR040559">
    <property type="entry name" value="CdiA_C"/>
</dbReference>
<dbReference type="Pfam" id="PF18451">
    <property type="entry name" value="CdiA_C"/>
    <property type="match status" value="1"/>
</dbReference>
<gene>
    <name evidence="2" type="ORF">NO1_0388</name>
</gene>
<keyword evidence="3" id="KW-1185">Reference proteome</keyword>
<protein>
    <recommendedName>
        <fullName evidence="1">tRNA nuclease CdiA C-terminal domain-containing protein</fullName>
    </recommendedName>
</protein>
<dbReference type="Proteomes" id="UP000269352">
    <property type="component" value="Unassembled WGS sequence"/>
</dbReference>
<comment type="caution">
    <text evidence="2">The sequence shown here is derived from an EMBL/GenBank/DDBJ whole genome shotgun (WGS) entry which is preliminary data.</text>
</comment>
<evidence type="ECO:0000313" key="3">
    <source>
        <dbReference type="Proteomes" id="UP000269352"/>
    </source>
</evidence>
<organism evidence="2 3">
    <name type="scientific">Termititenax aidoneus</name>
    <dbReference type="NCBI Taxonomy" id="2218524"/>
    <lineage>
        <taxon>Bacteria</taxon>
        <taxon>Bacillati</taxon>
        <taxon>Candidatus Margulisiibacteriota</taxon>
        <taxon>Candidatus Termititenacia</taxon>
        <taxon>Candidatus Termititenacales</taxon>
        <taxon>Candidatus Termititenacaceae</taxon>
        <taxon>Candidatus Termititenax</taxon>
    </lineage>
</organism>
<dbReference type="EMBL" id="BGZN01000004">
    <property type="protein sequence ID" value="GBR72932.1"/>
    <property type="molecule type" value="Genomic_DNA"/>
</dbReference>
<evidence type="ECO:0000259" key="1">
    <source>
        <dbReference type="Pfam" id="PF18451"/>
    </source>
</evidence>
<dbReference type="AlphaFoldDB" id="A0A388T8J0"/>
<accession>A0A388T8J0</accession>
<proteinExistence type="predicted"/>
<evidence type="ECO:0000313" key="2">
    <source>
        <dbReference type="EMBL" id="GBR72932.1"/>
    </source>
</evidence>
<feature type="domain" description="tRNA nuclease CdiA C-terminal" evidence="1">
    <location>
        <begin position="32"/>
        <end position="107"/>
    </location>
</feature>
<sequence length="115" mass="13470">MPTQKELATASFLANQRKKILFLKPIDRNHIKTPDIIMDNLKWEMKCPEGKGKYLLQNTLHKAIKQSVNVIIDLRWIKISPEEKCISKLNKEFNLSKALKRLVIITRTEMLDLQK</sequence>